<proteinExistence type="predicted"/>
<evidence type="ECO:0000313" key="3">
    <source>
        <dbReference type="Proteomes" id="UP001164746"/>
    </source>
</evidence>
<organism evidence="2 3">
    <name type="scientific">Mya arenaria</name>
    <name type="common">Soft-shell clam</name>
    <dbReference type="NCBI Taxonomy" id="6604"/>
    <lineage>
        <taxon>Eukaryota</taxon>
        <taxon>Metazoa</taxon>
        <taxon>Spiralia</taxon>
        <taxon>Lophotrochozoa</taxon>
        <taxon>Mollusca</taxon>
        <taxon>Bivalvia</taxon>
        <taxon>Autobranchia</taxon>
        <taxon>Heteroconchia</taxon>
        <taxon>Euheterodonta</taxon>
        <taxon>Imparidentia</taxon>
        <taxon>Neoheterodontei</taxon>
        <taxon>Myida</taxon>
        <taxon>Myoidea</taxon>
        <taxon>Myidae</taxon>
        <taxon>Mya</taxon>
    </lineage>
</organism>
<accession>A0ABY7DJ46</accession>
<reference evidence="2" key="1">
    <citation type="submission" date="2022-11" db="EMBL/GenBank/DDBJ databases">
        <title>Centuries of genome instability and evolution in soft-shell clam transmissible cancer (bioRxiv).</title>
        <authorList>
            <person name="Hart S.F.M."/>
            <person name="Yonemitsu M.A."/>
            <person name="Giersch R.M."/>
            <person name="Beal B.F."/>
            <person name="Arriagada G."/>
            <person name="Davis B.W."/>
            <person name="Ostrander E.A."/>
            <person name="Goff S.P."/>
            <person name="Metzger M.J."/>
        </authorList>
    </citation>
    <scope>NUCLEOTIDE SEQUENCE</scope>
    <source>
        <strain evidence="2">MELC-2E11</strain>
        <tissue evidence="2">Siphon/mantle</tissue>
    </source>
</reference>
<name>A0ABY7DJ46_MYAAR</name>
<feature type="compositionally biased region" description="Polar residues" evidence="1">
    <location>
        <begin position="85"/>
        <end position="101"/>
    </location>
</feature>
<keyword evidence="3" id="KW-1185">Reference proteome</keyword>
<feature type="region of interest" description="Disordered" evidence="1">
    <location>
        <begin position="73"/>
        <end position="107"/>
    </location>
</feature>
<sequence>MEYDIVDDLDNFPDLTFDVDQLLPDDNILVTSNQTLSLLFIRNRPKYENNDTAIEDTTIDDTAIEDTAIVSPCNENKRGWKTDHQQQQQEHNYTSNNSSYQRGKGCK</sequence>
<dbReference type="Proteomes" id="UP001164746">
    <property type="component" value="Chromosome 2"/>
</dbReference>
<gene>
    <name evidence="2" type="ORF">MAR_030362</name>
</gene>
<feature type="compositionally biased region" description="Basic and acidic residues" evidence="1">
    <location>
        <begin position="75"/>
        <end position="84"/>
    </location>
</feature>
<protein>
    <submittedName>
        <fullName evidence="2">Uncharacterized protein</fullName>
    </submittedName>
</protein>
<evidence type="ECO:0000256" key="1">
    <source>
        <dbReference type="SAM" id="MobiDB-lite"/>
    </source>
</evidence>
<evidence type="ECO:0000313" key="2">
    <source>
        <dbReference type="EMBL" id="WAQ97672.1"/>
    </source>
</evidence>
<dbReference type="EMBL" id="CP111013">
    <property type="protein sequence ID" value="WAQ97672.1"/>
    <property type="molecule type" value="Genomic_DNA"/>
</dbReference>